<dbReference type="InterPro" id="IPR029058">
    <property type="entry name" value="AB_hydrolase_fold"/>
</dbReference>
<evidence type="ECO:0008006" key="2">
    <source>
        <dbReference type="Google" id="ProtNLM"/>
    </source>
</evidence>
<reference evidence="1" key="1">
    <citation type="journal article" date="2014" name="Front. Microbiol.">
        <title>High frequency of phylogenetically diverse reductive dehalogenase-homologous genes in deep subseafloor sedimentary metagenomes.</title>
        <authorList>
            <person name="Kawai M."/>
            <person name="Futagami T."/>
            <person name="Toyoda A."/>
            <person name="Takaki Y."/>
            <person name="Nishi S."/>
            <person name="Hori S."/>
            <person name="Arai W."/>
            <person name="Tsubouchi T."/>
            <person name="Morono Y."/>
            <person name="Uchiyama I."/>
            <person name="Ito T."/>
            <person name="Fujiyama A."/>
            <person name="Inagaki F."/>
            <person name="Takami H."/>
        </authorList>
    </citation>
    <scope>NUCLEOTIDE SEQUENCE</scope>
    <source>
        <strain evidence="1">Expedition CK06-06</strain>
    </source>
</reference>
<comment type="caution">
    <text evidence="1">The sequence shown here is derived from an EMBL/GenBank/DDBJ whole genome shotgun (WGS) entry which is preliminary data.</text>
</comment>
<dbReference type="PANTHER" id="PTHR45763">
    <property type="entry name" value="HYDROLASE, ALPHA/BETA FOLD FAMILY PROTEIN, EXPRESSED-RELATED"/>
    <property type="match status" value="1"/>
</dbReference>
<evidence type="ECO:0000313" key="1">
    <source>
        <dbReference type="EMBL" id="GAG78528.1"/>
    </source>
</evidence>
<accession>X1B2S3</accession>
<dbReference type="AlphaFoldDB" id="X1B2S3"/>
<protein>
    <recommendedName>
        <fullName evidence="2">AB hydrolase-1 domain-containing protein</fullName>
    </recommendedName>
</protein>
<proteinExistence type="predicted"/>
<sequence>VNADTFYVMGWSGGGPHALACAYKLPGRVIAGAIVSGLAPFDRPNPYDGLPIQLKIINYLGRKTPSLVYLFRRLMRPMLMGDPEEAGKKLASSFPPVDRQLAEQPENQKMLVASIQEGYKQGWEGPAQDDIVINSPWGFQLEDIGVRIDIWQGEVDKNVPLNQGKYQHEKIPNSTFTVMPEQAHLYLLANWRNVLEKLVAE</sequence>
<dbReference type="SUPFAM" id="SSF53474">
    <property type="entry name" value="alpha/beta-Hydrolases"/>
    <property type="match status" value="1"/>
</dbReference>
<organism evidence="1">
    <name type="scientific">marine sediment metagenome</name>
    <dbReference type="NCBI Taxonomy" id="412755"/>
    <lineage>
        <taxon>unclassified sequences</taxon>
        <taxon>metagenomes</taxon>
        <taxon>ecological metagenomes</taxon>
    </lineage>
</organism>
<dbReference type="Gene3D" id="3.40.50.1820">
    <property type="entry name" value="alpha/beta hydrolase"/>
    <property type="match status" value="1"/>
</dbReference>
<gene>
    <name evidence="1" type="ORF">S01H4_35412</name>
</gene>
<name>X1B2S3_9ZZZZ</name>
<feature type="non-terminal residue" evidence="1">
    <location>
        <position position="1"/>
    </location>
</feature>
<dbReference type="PANTHER" id="PTHR45763:SF46">
    <property type="entry name" value="AB HYDROLASE-1 DOMAIN-CONTAINING PROTEIN"/>
    <property type="match status" value="1"/>
</dbReference>
<dbReference type="EMBL" id="BART01018830">
    <property type="protein sequence ID" value="GAG78528.1"/>
    <property type="molecule type" value="Genomic_DNA"/>
</dbReference>